<dbReference type="Gene3D" id="3.40.1170.60">
    <property type="match status" value="1"/>
</dbReference>
<evidence type="ECO:0000313" key="2">
    <source>
        <dbReference type="EMBL" id="AMJ96908.1"/>
    </source>
</evidence>
<name>A0A126PXH7_ALTMA</name>
<sequence>MYFLIDATSFYCSAEKVFAPHLRQRPTITLSNNDGAIVAVCPIAKRLGIKKFVPFFQVRDLVNKHNVVVTSSNYELTVGKYFRHHML</sequence>
<organism evidence="2 3">
    <name type="scientific">Alteromonas macleodii</name>
    <name type="common">Pseudoalteromonas macleodii</name>
    <dbReference type="NCBI Taxonomy" id="28108"/>
    <lineage>
        <taxon>Bacteria</taxon>
        <taxon>Pseudomonadati</taxon>
        <taxon>Pseudomonadota</taxon>
        <taxon>Gammaproteobacteria</taxon>
        <taxon>Alteromonadales</taxon>
        <taxon>Alteromonadaceae</taxon>
        <taxon>Alteromonas/Salinimonas group</taxon>
        <taxon>Alteromonas</taxon>
    </lineage>
</organism>
<dbReference type="GO" id="GO:0006281">
    <property type="term" value="P:DNA repair"/>
    <property type="evidence" value="ECO:0007669"/>
    <property type="project" value="InterPro"/>
</dbReference>
<dbReference type="AlphaFoldDB" id="A0A126PXH7"/>
<evidence type="ECO:0000259" key="1">
    <source>
        <dbReference type="PROSITE" id="PS50173"/>
    </source>
</evidence>
<dbReference type="OrthoDB" id="9808813at2"/>
<evidence type="ECO:0000313" key="3">
    <source>
        <dbReference type="Proteomes" id="UP000063991"/>
    </source>
</evidence>
<accession>A0A126PXH7</accession>
<dbReference type="PROSITE" id="PS50173">
    <property type="entry name" value="UMUC"/>
    <property type="match status" value="1"/>
</dbReference>
<dbReference type="Pfam" id="PF00817">
    <property type="entry name" value="IMS"/>
    <property type="match status" value="1"/>
</dbReference>
<feature type="domain" description="UmuC" evidence="1">
    <location>
        <begin position="2"/>
        <end position="76"/>
    </location>
</feature>
<proteinExistence type="predicted"/>
<dbReference type="InterPro" id="IPR043502">
    <property type="entry name" value="DNA/RNA_pol_sf"/>
</dbReference>
<dbReference type="EMBL" id="CP014323">
    <property type="protein sequence ID" value="AMJ96908.1"/>
    <property type="molecule type" value="Genomic_DNA"/>
</dbReference>
<dbReference type="SUPFAM" id="SSF56672">
    <property type="entry name" value="DNA/RNA polymerases"/>
    <property type="match status" value="1"/>
</dbReference>
<dbReference type="InterPro" id="IPR001126">
    <property type="entry name" value="UmuC"/>
</dbReference>
<protein>
    <recommendedName>
        <fullName evidence="1">UmuC domain-containing protein</fullName>
    </recommendedName>
</protein>
<reference evidence="2 3" key="1">
    <citation type="submission" date="2015-12" db="EMBL/GenBank/DDBJ databases">
        <authorList>
            <person name="Shamseldin A."/>
            <person name="Moawad H."/>
            <person name="Abd El-Rahim W.M."/>
            <person name="Sadowsky M.J."/>
        </authorList>
    </citation>
    <scope>NUCLEOTIDE SEQUENCE [LARGE SCALE GENOMIC DNA]</scope>
    <source>
        <strain evidence="2 3">D7</strain>
    </source>
</reference>
<gene>
    <name evidence="2" type="ORF">AVL55_01175</name>
</gene>
<dbReference type="Proteomes" id="UP000063991">
    <property type="component" value="Chromosome"/>
</dbReference>